<dbReference type="AlphaFoldDB" id="X0WRG3"/>
<proteinExistence type="predicted"/>
<feature type="non-terminal residue" evidence="1">
    <location>
        <position position="1"/>
    </location>
</feature>
<organism evidence="1">
    <name type="scientific">marine sediment metagenome</name>
    <dbReference type="NCBI Taxonomy" id="412755"/>
    <lineage>
        <taxon>unclassified sequences</taxon>
        <taxon>metagenomes</taxon>
        <taxon>ecological metagenomes</taxon>
    </lineage>
</organism>
<evidence type="ECO:0008006" key="2">
    <source>
        <dbReference type="Google" id="ProtNLM"/>
    </source>
</evidence>
<name>X0WRG3_9ZZZZ</name>
<gene>
    <name evidence="1" type="ORF">S01H1_51998</name>
</gene>
<comment type="caution">
    <text evidence="1">The sequence shown here is derived from an EMBL/GenBank/DDBJ whole genome shotgun (WGS) entry which is preliminary data.</text>
</comment>
<reference evidence="1" key="1">
    <citation type="journal article" date="2014" name="Front. Microbiol.">
        <title>High frequency of phylogenetically diverse reductive dehalogenase-homologous genes in deep subseafloor sedimentary metagenomes.</title>
        <authorList>
            <person name="Kawai M."/>
            <person name="Futagami T."/>
            <person name="Toyoda A."/>
            <person name="Takaki Y."/>
            <person name="Nishi S."/>
            <person name="Hori S."/>
            <person name="Arai W."/>
            <person name="Tsubouchi T."/>
            <person name="Morono Y."/>
            <person name="Uchiyama I."/>
            <person name="Ito T."/>
            <person name="Fujiyama A."/>
            <person name="Inagaki F."/>
            <person name="Takami H."/>
        </authorList>
    </citation>
    <scope>NUCLEOTIDE SEQUENCE</scope>
    <source>
        <strain evidence="1">Expedition CK06-06</strain>
    </source>
</reference>
<protein>
    <recommendedName>
        <fullName evidence="2">BclA C-terminal domain-containing protein</fullName>
    </recommendedName>
</protein>
<accession>X0WRG3</accession>
<evidence type="ECO:0000313" key="1">
    <source>
        <dbReference type="EMBL" id="GAG27118.1"/>
    </source>
</evidence>
<sequence>PETASTSLVGGAITVDEPGVYQLVATVTLLIGTGNTAVVNLEANGVPVAGITAVNSTGNQNTIVAVTLTGYFPLALSGVVLRLLYTETTGGASADVLGGQFWVKRDYAVS</sequence>
<dbReference type="EMBL" id="BARS01033590">
    <property type="protein sequence ID" value="GAG27118.1"/>
    <property type="molecule type" value="Genomic_DNA"/>
</dbReference>